<comment type="caution">
    <text evidence="2">The sequence shown here is derived from an EMBL/GenBank/DDBJ whole genome shotgun (WGS) entry which is preliminary data.</text>
</comment>
<evidence type="ECO:0000313" key="3">
    <source>
        <dbReference type="Proteomes" id="UP000265955"/>
    </source>
</evidence>
<feature type="domain" description="Wadjet protein JetD C-terminal" evidence="1">
    <location>
        <begin position="207"/>
        <end position="251"/>
    </location>
</feature>
<dbReference type="OrthoDB" id="322908at2"/>
<dbReference type="InterPro" id="IPR036078">
    <property type="entry name" value="Spo11/TopoVI_A_sf"/>
</dbReference>
<proteinExistence type="predicted"/>
<organism evidence="2 3">
    <name type="scientific">Noviherbaspirillum saxi</name>
    <dbReference type="NCBI Taxonomy" id="2320863"/>
    <lineage>
        <taxon>Bacteria</taxon>
        <taxon>Pseudomonadati</taxon>
        <taxon>Pseudomonadota</taxon>
        <taxon>Betaproteobacteria</taxon>
        <taxon>Burkholderiales</taxon>
        <taxon>Oxalobacteraceae</taxon>
        <taxon>Noviherbaspirillum</taxon>
    </lineage>
</organism>
<dbReference type="AlphaFoldDB" id="A0A3A3FKC0"/>
<evidence type="ECO:0000313" key="2">
    <source>
        <dbReference type="EMBL" id="RJF92818.1"/>
    </source>
</evidence>
<accession>A0A3A3FKC0</accession>
<keyword evidence="3" id="KW-1185">Reference proteome</keyword>
<dbReference type="Pfam" id="PF09983">
    <property type="entry name" value="JetD_C"/>
    <property type="match status" value="1"/>
</dbReference>
<evidence type="ECO:0000259" key="1">
    <source>
        <dbReference type="Pfam" id="PF09983"/>
    </source>
</evidence>
<dbReference type="GO" id="GO:0003677">
    <property type="term" value="F:DNA binding"/>
    <property type="evidence" value="ECO:0007669"/>
    <property type="project" value="InterPro"/>
</dbReference>
<dbReference type="EMBL" id="QYUO01000003">
    <property type="protein sequence ID" value="RJF92818.1"/>
    <property type="molecule type" value="Genomic_DNA"/>
</dbReference>
<dbReference type="InterPro" id="IPR024534">
    <property type="entry name" value="JetD_C"/>
</dbReference>
<protein>
    <recommendedName>
        <fullName evidence="1">Wadjet protein JetD C-terminal domain-containing protein</fullName>
    </recommendedName>
</protein>
<dbReference type="SUPFAM" id="SSF56726">
    <property type="entry name" value="DNA topoisomerase IV, alpha subunit"/>
    <property type="match status" value="1"/>
</dbReference>
<gene>
    <name evidence="2" type="ORF">D3871_28140</name>
</gene>
<dbReference type="Proteomes" id="UP000265955">
    <property type="component" value="Unassembled WGS sequence"/>
</dbReference>
<sequence length="310" mass="35129">MGWLTARHDRSRHGEAPYQLKPRIDIRLPEQIRSACNRPQRVKSPAEIWREAVAAHLESPESVKEKVSRYCIDIPGRSAEEIVRQLNLLPTLKDQPLLLREVSARLFWRLSKVLAKRQEMVQAILGLDECPFPEMPVLLNVWLPQEGFNEVLFIENITTFERATQERDGRFKNVALVFSSGYKSSAMRMRTSGGASLYFAQHGTMNTADTARFHNWLMGAVNLPIYFWGDMDYAGMDILRSLRLPFPDAQAWKPGYEPMAQALQAGHGHTPEEAGKAGQNSVETTGCEYADTMLLPVLRASGRFIDQESL</sequence>
<dbReference type="GO" id="GO:0005694">
    <property type="term" value="C:chromosome"/>
    <property type="evidence" value="ECO:0007669"/>
    <property type="project" value="InterPro"/>
</dbReference>
<reference evidence="3" key="1">
    <citation type="submission" date="2018-09" db="EMBL/GenBank/DDBJ databases">
        <authorList>
            <person name="Zhu H."/>
        </authorList>
    </citation>
    <scope>NUCLEOTIDE SEQUENCE [LARGE SCALE GENOMIC DNA]</scope>
    <source>
        <strain evidence="3">K1R23-30</strain>
    </source>
</reference>
<name>A0A3A3FKC0_9BURK</name>